<comment type="caution">
    <text evidence="1">The sequence shown here is derived from an EMBL/GenBank/DDBJ whole genome shotgun (WGS) entry which is preliminary data.</text>
</comment>
<dbReference type="Pfam" id="PF04367">
    <property type="entry name" value="DUF502"/>
    <property type="match status" value="1"/>
</dbReference>
<dbReference type="STRING" id="555088.DealDRAFT_0482"/>
<evidence type="ECO:0008006" key="3">
    <source>
        <dbReference type="Google" id="ProtNLM"/>
    </source>
</evidence>
<organism evidence="1 2">
    <name type="scientific">Dethiobacter alkaliphilus AHT 1</name>
    <dbReference type="NCBI Taxonomy" id="555088"/>
    <lineage>
        <taxon>Bacteria</taxon>
        <taxon>Bacillati</taxon>
        <taxon>Bacillota</taxon>
        <taxon>Dethiobacteria</taxon>
        <taxon>Dethiobacterales</taxon>
        <taxon>Dethiobacteraceae</taxon>
        <taxon>Dethiobacter</taxon>
    </lineage>
</organism>
<dbReference type="OrthoDB" id="9780267at2"/>
<accession>C0GDR9</accession>
<dbReference type="PANTHER" id="PTHR31876:SF26">
    <property type="entry name" value="PROTEIN LIKE COV 2"/>
    <property type="match status" value="1"/>
</dbReference>
<dbReference type="EMBL" id="ACJM01000002">
    <property type="protein sequence ID" value="EEG78552.1"/>
    <property type="molecule type" value="Genomic_DNA"/>
</dbReference>
<dbReference type="PANTHER" id="PTHR31876">
    <property type="entry name" value="COV-LIKE PROTEIN 1"/>
    <property type="match status" value="1"/>
</dbReference>
<keyword evidence="2" id="KW-1185">Reference proteome</keyword>
<evidence type="ECO:0000313" key="2">
    <source>
        <dbReference type="Proteomes" id="UP000006443"/>
    </source>
</evidence>
<dbReference type="AlphaFoldDB" id="C0GDR9"/>
<dbReference type="InterPro" id="IPR007462">
    <property type="entry name" value="COV1-like"/>
</dbReference>
<dbReference type="eggNOG" id="COG2928">
    <property type="taxonomic scope" value="Bacteria"/>
</dbReference>
<sequence>MNRIRRIFITGLLFLLPTLITLYLLIFLFTSVDSIFNNLFSHFFGRTLPGLGFLLTIAFIFGVGLLATNVLGVKIIRQIEMTFAGLPVVKPVYAAIRQIIDAFSGDRKNIFESVAMVEYPRKGMFAIGFITGKGAGEVQEKTAQDVQAVFIPTTPNPTSGFLLLIPKEQLMPLEMTVEEALKLIISGGVVVPDWPRPQ</sequence>
<gene>
    <name evidence="1" type="ORF">DealDRAFT_0482</name>
</gene>
<dbReference type="Proteomes" id="UP000006443">
    <property type="component" value="Unassembled WGS sequence"/>
</dbReference>
<reference evidence="1 2" key="1">
    <citation type="submission" date="2009-02" db="EMBL/GenBank/DDBJ databases">
        <title>Sequencing of the draft genome and assembly of Dethiobacter alkaliphilus AHT 1.</title>
        <authorList>
            <consortium name="US DOE Joint Genome Institute (JGI-PGF)"/>
            <person name="Lucas S."/>
            <person name="Copeland A."/>
            <person name="Lapidus A."/>
            <person name="Glavina del Rio T."/>
            <person name="Dalin E."/>
            <person name="Tice H."/>
            <person name="Bruce D."/>
            <person name="Goodwin L."/>
            <person name="Pitluck S."/>
            <person name="Larimer F."/>
            <person name="Land M.L."/>
            <person name="Hauser L."/>
            <person name="Muyzer G."/>
        </authorList>
    </citation>
    <scope>NUCLEOTIDE SEQUENCE [LARGE SCALE GENOMIC DNA]</scope>
    <source>
        <strain evidence="1 2">AHT 1</strain>
    </source>
</reference>
<evidence type="ECO:0000313" key="1">
    <source>
        <dbReference type="EMBL" id="EEG78552.1"/>
    </source>
</evidence>
<protein>
    <recommendedName>
        <fullName evidence="3">DUF502 domain-containing protein</fullName>
    </recommendedName>
</protein>
<proteinExistence type="predicted"/>
<dbReference type="RefSeq" id="WP_008514516.1">
    <property type="nucleotide sequence ID" value="NZ_ACJM01000002.1"/>
</dbReference>
<name>C0GDR9_DETAL</name>